<evidence type="ECO:0000313" key="2">
    <source>
        <dbReference type="EMBL" id="ABR67095.1"/>
    </source>
</evidence>
<protein>
    <submittedName>
        <fullName evidence="2">Uncharacterized protein</fullName>
    </submittedName>
</protein>
<feature type="compositionally biased region" description="Basic and acidic residues" evidence="1">
    <location>
        <begin position="1"/>
        <end position="21"/>
    </location>
</feature>
<feature type="region of interest" description="Disordered" evidence="1">
    <location>
        <begin position="1"/>
        <end position="24"/>
    </location>
</feature>
<feature type="region of interest" description="Disordered" evidence="1">
    <location>
        <begin position="45"/>
        <end position="65"/>
    </location>
</feature>
<accession>A6YFT4</accession>
<organism evidence="2">
    <name type="scientific">Arthrobacter sp. Chr15</name>
    <dbReference type="NCBI Taxonomy" id="447032"/>
    <lineage>
        <taxon>Bacteria</taxon>
        <taxon>Bacillati</taxon>
        <taxon>Actinomycetota</taxon>
        <taxon>Actinomycetes</taxon>
        <taxon>Micrococcales</taxon>
        <taxon>Micrococcaceae</taxon>
        <taxon>Arthrobacter</taxon>
    </lineage>
</organism>
<geneLocation type="plasmid" evidence="2">
    <name>pChr15</name>
</geneLocation>
<proteinExistence type="predicted"/>
<reference evidence="2" key="1">
    <citation type="journal article" date="2008" name="Plasmid">
        <title>Comparative analysis of eight Arthrobacter plasmids.</title>
        <authorList>
            <person name="Jerke K."/>
            <person name="Nakatsu C.H."/>
            <person name="Beasley F."/>
            <person name="Konopka A."/>
        </authorList>
    </citation>
    <scope>NUCLEOTIDE SEQUENCE</scope>
    <source>
        <strain evidence="2">Chr15</strain>
        <plasmid evidence="2">pChr15</plasmid>
    </source>
</reference>
<sequence>MAKTKFSVDHECGHTQEHDLSAKPAGKRAGLAAWLKEKPCWDCGKSSGISEERKAEIQAETEETERTLELGELDATDRQRPKLLPWAREIRASKLREAYALVESGTETEAWFENNILGPSKQISQCSWWVDNREASIEDLPELLDDSGEENPHTWTGAKAAS</sequence>
<keyword evidence="2" id="KW-0614">Plasmid</keyword>
<name>A6YFT4_9MICC</name>
<evidence type="ECO:0000256" key="1">
    <source>
        <dbReference type="SAM" id="MobiDB-lite"/>
    </source>
</evidence>
<feature type="region of interest" description="Disordered" evidence="1">
    <location>
        <begin position="143"/>
        <end position="162"/>
    </location>
</feature>
<dbReference type="EMBL" id="EF495212">
    <property type="protein sequence ID" value="ABR67095.1"/>
    <property type="molecule type" value="Genomic_DNA"/>
</dbReference>
<dbReference type="AlphaFoldDB" id="A6YFT4"/>
<dbReference type="RefSeq" id="WP_012311460.1">
    <property type="nucleotide sequence ID" value="NC_010492.1"/>
</dbReference>